<dbReference type="Proteomes" id="UP000308267">
    <property type="component" value="Unassembled WGS sequence"/>
</dbReference>
<accession>A0A4V6RH21</accession>
<comment type="caution">
    <text evidence="1">The sequence shown here is derived from an EMBL/GenBank/DDBJ whole genome shotgun (WGS) entry which is preliminary data.</text>
</comment>
<name>A0A4V6RH21_OPIFE</name>
<evidence type="ECO:0000313" key="2">
    <source>
        <dbReference type="Proteomes" id="UP000308267"/>
    </source>
</evidence>
<sequence length="184" mass="20488">MIETIYCHNYAVYDVLTLSDHPACFITLSNDQSAIIFDTRQPVSLLIPCSQRCYYRDSSVSPSNTKGCHAGCLRMKLHFLVTAGDIHPLDGARRIALAFADSFVRIFDLRRLIQGISSIGNSVQPLPYQVTQSLGLPAQVEERRCIRLDYGPGHITSVRFEPPFTRIYGGLFLFVGFGSSVAHC</sequence>
<dbReference type="Gene3D" id="2.130.10.10">
    <property type="entry name" value="YVTN repeat-like/Quinoprotein amine dehydrogenase"/>
    <property type="match status" value="1"/>
</dbReference>
<dbReference type="SUPFAM" id="SSF50978">
    <property type="entry name" value="WD40 repeat-like"/>
    <property type="match status" value="1"/>
</dbReference>
<reference evidence="1 2" key="1">
    <citation type="journal article" date="2019" name="BMC Genomics">
        <title>New insights from Opisthorchis felineus genome: update on genomics of the epidemiologically important liver flukes.</title>
        <authorList>
            <person name="Ershov N.I."/>
            <person name="Mordvinov V.A."/>
            <person name="Prokhortchouk E.B."/>
            <person name="Pakharukova M.Y."/>
            <person name="Gunbin K.V."/>
            <person name="Ustyantsev K."/>
            <person name="Genaev M.A."/>
            <person name="Blinov A.G."/>
            <person name="Mazur A."/>
            <person name="Boulygina E."/>
            <person name="Tsygankova S."/>
            <person name="Khrameeva E."/>
            <person name="Chekanov N."/>
            <person name="Fan G."/>
            <person name="Xiao A."/>
            <person name="Zhang H."/>
            <person name="Xu X."/>
            <person name="Yang H."/>
            <person name="Solovyev V."/>
            <person name="Lee S.M."/>
            <person name="Liu X."/>
            <person name="Afonnikov D.A."/>
            <person name="Skryabin K.G."/>
        </authorList>
    </citation>
    <scope>NUCLEOTIDE SEQUENCE [LARGE SCALE GENOMIC DNA]</scope>
    <source>
        <strain evidence="1">AK-0245</strain>
        <tissue evidence="1">Whole organism</tissue>
    </source>
</reference>
<evidence type="ECO:0000313" key="1">
    <source>
        <dbReference type="EMBL" id="TGZ68234.1"/>
    </source>
</evidence>
<dbReference type="InterPro" id="IPR036322">
    <property type="entry name" value="WD40_repeat_dom_sf"/>
</dbReference>
<dbReference type="OrthoDB" id="4869960at2759"/>
<gene>
    <name evidence="1" type="ORF">CRM22_004370</name>
</gene>
<proteinExistence type="predicted"/>
<organism evidence="1 2">
    <name type="scientific">Opisthorchis felineus</name>
    <dbReference type="NCBI Taxonomy" id="147828"/>
    <lineage>
        <taxon>Eukaryota</taxon>
        <taxon>Metazoa</taxon>
        <taxon>Spiralia</taxon>
        <taxon>Lophotrochozoa</taxon>
        <taxon>Platyhelminthes</taxon>
        <taxon>Trematoda</taxon>
        <taxon>Digenea</taxon>
        <taxon>Opisthorchiida</taxon>
        <taxon>Opisthorchiata</taxon>
        <taxon>Opisthorchiidae</taxon>
        <taxon>Opisthorchis</taxon>
    </lineage>
</organism>
<dbReference type="STRING" id="147828.A0A4V6RH21"/>
<dbReference type="AlphaFoldDB" id="A0A4V6RH21"/>
<dbReference type="EMBL" id="SJOL01006376">
    <property type="protein sequence ID" value="TGZ68234.1"/>
    <property type="molecule type" value="Genomic_DNA"/>
</dbReference>
<dbReference type="InterPro" id="IPR015943">
    <property type="entry name" value="WD40/YVTN_repeat-like_dom_sf"/>
</dbReference>
<protein>
    <submittedName>
        <fullName evidence="1">Uncharacterized protein</fullName>
    </submittedName>
</protein>
<keyword evidence="2" id="KW-1185">Reference proteome</keyword>